<gene>
    <name evidence="2" type="ORF">EDC90_102426</name>
</gene>
<accession>A0A4R3NLW9</accession>
<evidence type="ECO:0000313" key="3">
    <source>
        <dbReference type="Proteomes" id="UP000295097"/>
    </source>
</evidence>
<feature type="transmembrane region" description="Helical" evidence="1">
    <location>
        <begin position="40"/>
        <end position="60"/>
    </location>
</feature>
<keyword evidence="1" id="KW-0812">Transmembrane</keyword>
<protein>
    <submittedName>
        <fullName evidence="2">Uncharacterized protein</fullName>
    </submittedName>
</protein>
<dbReference type="Proteomes" id="UP000295097">
    <property type="component" value="Unassembled WGS sequence"/>
</dbReference>
<proteinExistence type="predicted"/>
<dbReference type="AlphaFoldDB" id="A0A4R3NLW9"/>
<comment type="caution">
    <text evidence="2">The sequence shown here is derived from an EMBL/GenBank/DDBJ whole genome shotgun (WGS) entry which is preliminary data.</text>
</comment>
<evidence type="ECO:0000256" key="1">
    <source>
        <dbReference type="SAM" id="Phobius"/>
    </source>
</evidence>
<keyword evidence="1" id="KW-0472">Membrane</keyword>
<name>A0A4R3NLW9_9HYPH</name>
<sequence>MISGKNQTSSGALVTNQIELYEHESYRRNPNLLKIGPKSLVFMAIVVAVAVSAVNLYLFLGQPKAVKSGRVSDATSVQVSELHSEVQRLKTAQADLVQQLNTLTARNGVLERIIGHVNELKKQDEFILNELVTLQGTGGPLGFEAANGGVGVKHEIVTHPVVAMPAPDGDSAE</sequence>
<dbReference type="EMBL" id="SMAR01000024">
    <property type="protein sequence ID" value="TCT36042.1"/>
    <property type="molecule type" value="Genomic_DNA"/>
</dbReference>
<reference evidence="2 3" key="1">
    <citation type="submission" date="2019-03" db="EMBL/GenBank/DDBJ databases">
        <title>Freshwater and sediment microbial communities from various areas in North America, analyzing microbe dynamics in response to fracking.</title>
        <authorList>
            <person name="Lamendella R."/>
        </authorList>
    </citation>
    <scope>NUCLEOTIDE SEQUENCE [LARGE SCALE GENOMIC DNA]</scope>
    <source>
        <strain evidence="2 3">175.2</strain>
    </source>
</reference>
<organism evidence="2 3">
    <name type="scientific">Martelella mediterranea</name>
    <dbReference type="NCBI Taxonomy" id="293089"/>
    <lineage>
        <taxon>Bacteria</taxon>
        <taxon>Pseudomonadati</taxon>
        <taxon>Pseudomonadota</taxon>
        <taxon>Alphaproteobacteria</taxon>
        <taxon>Hyphomicrobiales</taxon>
        <taxon>Aurantimonadaceae</taxon>
        <taxon>Martelella</taxon>
    </lineage>
</organism>
<keyword evidence="1" id="KW-1133">Transmembrane helix</keyword>
<keyword evidence="3" id="KW-1185">Reference proteome</keyword>
<evidence type="ECO:0000313" key="2">
    <source>
        <dbReference type="EMBL" id="TCT36042.1"/>
    </source>
</evidence>